<dbReference type="PRINTS" id="PR00081">
    <property type="entry name" value="GDHRDH"/>
</dbReference>
<gene>
    <name evidence="4" type="ORF">BKA23_3242</name>
</gene>
<comment type="caution">
    <text evidence="4">The sequence shown here is derived from an EMBL/GenBank/DDBJ whole genome shotgun (WGS) entry which is preliminary data.</text>
</comment>
<dbReference type="EMBL" id="VIVQ01000004">
    <property type="protein sequence ID" value="TWE07875.1"/>
    <property type="molecule type" value="Genomic_DNA"/>
</dbReference>
<evidence type="ECO:0000256" key="1">
    <source>
        <dbReference type="ARBA" id="ARBA00006484"/>
    </source>
</evidence>
<reference evidence="4 5" key="1">
    <citation type="submission" date="2019-06" db="EMBL/GenBank/DDBJ databases">
        <title>Sequencing the genomes of 1000 actinobacteria strains.</title>
        <authorList>
            <person name="Klenk H.-P."/>
        </authorList>
    </citation>
    <scope>NUCLEOTIDE SEQUENCE [LARGE SCALE GENOMIC DNA]</scope>
    <source>
        <strain evidence="4 5">DSM 19560</strain>
    </source>
</reference>
<dbReference type="Gene3D" id="3.40.50.720">
    <property type="entry name" value="NAD(P)-binding Rossmann-like Domain"/>
    <property type="match status" value="1"/>
</dbReference>
<proteinExistence type="inferred from homology"/>
<keyword evidence="5" id="KW-1185">Reference proteome</keyword>
<comment type="similarity">
    <text evidence="1 3">Belongs to the short-chain dehydrogenases/reductases (SDR) family.</text>
</comment>
<dbReference type="Pfam" id="PF00106">
    <property type="entry name" value="adh_short"/>
    <property type="match status" value="1"/>
</dbReference>
<dbReference type="NCBIfam" id="NF006118">
    <property type="entry name" value="PRK08264.1-4"/>
    <property type="match status" value="1"/>
</dbReference>
<dbReference type="InterPro" id="IPR036291">
    <property type="entry name" value="NAD(P)-bd_dom_sf"/>
</dbReference>
<dbReference type="InterPro" id="IPR002347">
    <property type="entry name" value="SDR_fam"/>
</dbReference>
<protein>
    <submittedName>
        <fullName evidence="4">Short-subunit dehydrogenase</fullName>
    </submittedName>
</protein>
<dbReference type="RefSeq" id="WP_145230314.1">
    <property type="nucleotide sequence ID" value="NZ_VIVQ01000004.1"/>
</dbReference>
<organism evidence="4 5">
    <name type="scientific">Rudaeicoccus suwonensis</name>
    <dbReference type="NCBI Taxonomy" id="657409"/>
    <lineage>
        <taxon>Bacteria</taxon>
        <taxon>Bacillati</taxon>
        <taxon>Actinomycetota</taxon>
        <taxon>Actinomycetes</taxon>
        <taxon>Micrococcales</taxon>
        <taxon>Dermacoccaceae</taxon>
        <taxon>Rudaeicoccus</taxon>
    </lineage>
</organism>
<name>A0A561DWX6_9MICO</name>
<sequence>MAVQVAGSVAFVTGGNRGIGRAFVEELLAGGAARVYCGARTPAEVPDELRAAGAVVVPLDVTDDASVVAAAQACGDVTVVINNAGLHGRDRLVLAQDPQMARREMEVNYFGPLNMIRAFAPVLAANGGGAIVNVLSVAGAMPTAFMGGYSPAKSAALFLSIIARAELEPNGTSVTALIVGSVDTRMADHVEGAKEDPRTIAATGLQAMERGERIRDTDAMAIEARAKYALDPVRWERGMAKVMNATTSLNTGRS</sequence>
<dbReference type="AlphaFoldDB" id="A0A561DWX6"/>
<dbReference type="SUPFAM" id="SSF51735">
    <property type="entry name" value="NAD(P)-binding Rossmann-fold domains"/>
    <property type="match status" value="1"/>
</dbReference>
<dbReference type="OrthoDB" id="3212478at2"/>
<keyword evidence="2" id="KW-0560">Oxidoreductase</keyword>
<dbReference type="Proteomes" id="UP000318297">
    <property type="component" value="Unassembled WGS sequence"/>
</dbReference>
<evidence type="ECO:0000313" key="4">
    <source>
        <dbReference type="EMBL" id="TWE07875.1"/>
    </source>
</evidence>
<accession>A0A561DWX6</accession>
<dbReference type="GO" id="GO:0016491">
    <property type="term" value="F:oxidoreductase activity"/>
    <property type="evidence" value="ECO:0007669"/>
    <property type="project" value="UniProtKB-KW"/>
</dbReference>
<dbReference type="PANTHER" id="PTHR44196:SF1">
    <property type="entry name" value="DEHYDROGENASE_REDUCTASE SDR FAMILY MEMBER 7B"/>
    <property type="match status" value="1"/>
</dbReference>
<dbReference type="PANTHER" id="PTHR44196">
    <property type="entry name" value="DEHYDROGENASE/REDUCTASE SDR FAMILY MEMBER 7B"/>
    <property type="match status" value="1"/>
</dbReference>
<evidence type="ECO:0000313" key="5">
    <source>
        <dbReference type="Proteomes" id="UP000318297"/>
    </source>
</evidence>
<dbReference type="PRINTS" id="PR00080">
    <property type="entry name" value="SDRFAMILY"/>
</dbReference>
<evidence type="ECO:0000256" key="3">
    <source>
        <dbReference type="RuleBase" id="RU000363"/>
    </source>
</evidence>
<dbReference type="GO" id="GO:0016020">
    <property type="term" value="C:membrane"/>
    <property type="evidence" value="ECO:0007669"/>
    <property type="project" value="TreeGrafter"/>
</dbReference>
<evidence type="ECO:0000256" key="2">
    <source>
        <dbReference type="ARBA" id="ARBA00023002"/>
    </source>
</evidence>